<keyword evidence="3 5" id="KW-0067">ATP-binding</keyword>
<keyword evidence="6" id="KW-1185">Reference proteome</keyword>
<dbReference type="Pfam" id="PF00004">
    <property type="entry name" value="AAA"/>
    <property type="match status" value="1"/>
</dbReference>
<dbReference type="Gene3D" id="3.40.50.300">
    <property type="entry name" value="P-loop containing nucleotide triphosphate hydrolases"/>
    <property type="match status" value="1"/>
</dbReference>
<organism evidence="5 6">
    <name type="scientific">Acetobacter lambici</name>
    <dbReference type="NCBI Taxonomy" id="1332824"/>
    <lineage>
        <taxon>Bacteria</taxon>
        <taxon>Pseudomonadati</taxon>
        <taxon>Pseudomonadota</taxon>
        <taxon>Alphaproteobacteria</taxon>
        <taxon>Acetobacterales</taxon>
        <taxon>Acetobacteraceae</taxon>
        <taxon>Acetobacter</taxon>
    </lineage>
</organism>
<dbReference type="GO" id="GO:0005524">
    <property type="term" value="F:ATP binding"/>
    <property type="evidence" value="ECO:0007669"/>
    <property type="project" value="UniProtKB-KW"/>
</dbReference>
<proteinExistence type="predicted"/>
<accession>A0ABT1F1G3</accession>
<dbReference type="InterPro" id="IPR027417">
    <property type="entry name" value="P-loop_NTPase"/>
</dbReference>
<keyword evidence="2" id="KW-0547">Nucleotide-binding</keyword>
<comment type="caution">
    <text evidence="5">The sequence shown here is derived from an EMBL/GenBank/DDBJ whole genome shotgun (WGS) entry which is preliminary data.</text>
</comment>
<feature type="domain" description="AAA+ ATPase" evidence="4">
    <location>
        <begin position="31"/>
        <end position="157"/>
    </location>
</feature>
<dbReference type="PANTHER" id="PTHR11669">
    <property type="entry name" value="REPLICATION FACTOR C / DNA POLYMERASE III GAMMA-TAU SUBUNIT"/>
    <property type="match status" value="1"/>
</dbReference>
<reference evidence="5 6" key="1">
    <citation type="submission" date="2022-06" db="EMBL/GenBank/DDBJ databases">
        <title>Acetobacer genomes from food samples.</title>
        <authorList>
            <person name="Sombolestani A."/>
        </authorList>
    </citation>
    <scope>NUCLEOTIDE SEQUENCE [LARGE SCALE GENOMIC DNA]</scope>
    <source>
        <strain evidence="5 6">R-83285</strain>
    </source>
</reference>
<name>A0ABT1F1G3_9PROT</name>
<evidence type="ECO:0000313" key="6">
    <source>
        <dbReference type="Proteomes" id="UP001523528"/>
    </source>
</evidence>
<evidence type="ECO:0000256" key="1">
    <source>
        <dbReference type="ARBA" id="ARBA00022705"/>
    </source>
</evidence>
<gene>
    <name evidence="5" type="ORF">NKW50_10365</name>
</gene>
<evidence type="ECO:0000259" key="4">
    <source>
        <dbReference type="SMART" id="SM00382"/>
    </source>
</evidence>
<dbReference type="Proteomes" id="UP001523528">
    <property type="component" value="Unassembled WGS sequence"/>
</dbReference>
<evidence type="ECO:0000256" key="3">
    <source>
        <dbReference type="ARBA" id="ARBA00022840"/>
    </source>
</evidence>
<dbReference type="InterPro" id="IPR003593">
    <property type="entry name" value="AAA+_ATPase"/>
</dbReference>
<evidence type="ECO:0000256" key="2">
    <source>
        <dbReference type="ARBA" id="ARBA00022741"/>
    </source>
</evidence>
<dbReference type="InterPro" id="IPR003959">
    <property type="entry name" value="ATPase_AAA_core"/>
</dbReference>
<dbReference type="SUPFAM" id="SSF52540">
    <property type="entry name" value="P-loop containing nucleoside triphosphate hydrolases"/>
    <property type="match status" value="1"/>
</dbReference>
<dbReference type="RefSeq" id="WP_165992117.1">
    <property type="nucleotide sequence ID" value="NZ_JAMYZY010000019.1"/>
</dbReference>
<keyword evidence="1" id="KW-0235">DNA replication</keyword>
<dbReference type="PANTHER" id="PTHR11669:SF20">
    <property type="entry name" value="REPLICATION FACTOR C SUBUNIT 4"/>
    <property type="match status" value="1"/>
</dbReference>
<dbReference type="CDD" id="cd00009">
    <property type="entry name" value="AAA"/>
    <property type="match status" value="1"/>
</dbReference>
<dbReference type="SMART" id="SM00382">
    <property type="entry name" value="AAA"/>
    <property type="match status" value="1"/>
</dbReference>
<sequence length="200" mass="22133">MVAIAKPVGVGDLVFPTTAAEHWCKAFVDGNIHWLLLYGPPGTGKSTAAETLLKSRILDINWSFDAVTFNAAASRDISSLRSVIDALKLVGNNSQDQRVMIIDEVDCLSVDSMKVLKGLLDQLPDGTPIIMTTNHKDKLDNALLSRFQEVQWSTLSPDKLVKWAEVQCAAKSRKLTSVELSRIRNHATDYRQMLRLLATL</sequence>
<evidence type="ECO:0000313" key="5">
    <source>
        <dbReference type="EMBL" id="MCP1258993.1"/>
    </source>
</evidence>
<protein>
    <submittedName>
        <fullName evidence="5">ATP-binding protein</fullName>
    </submittedName>
</protein>
<dbReference type="InterPro" id="IPR050238">
    <property type="entry name" value="DNA_Rep/Repair_Clamp_Loader"/>
</dbReference>
<dbReference type="EMBL" id="JAMYZZ010000019">
    <property type="protein sequence ID" value="MCP1258993.1"/>
    <property type="molecule type" value="Genomic_DNA"/>
</dbReference>